<evidence type="ECO:0000256" key="1">
    <source>
        <dbReference type="SAM" id="MobiDB-lite"/>
    </source>
</evidence>
<reference evidence="2" key="1">
    <citation type="journal article" date="2023" name="PhytoFront">
        <title>Draft Genome Resources of Seven Strains of Tilletia horrida, Causal Agent of Kernel Smut of Rice.</title>
        <authorList>
            <person name="Khanal S."/>
            <person name="Antony Babu S."/>
            <person name="Zhou X.G."/>
        </authorList>
    </citation>
    <scope>NUCLEOTIDE SEQUENCE</scope>
    <source>
        <strain evidence="2">TX3</strain>
    </source>
</reference>
<dbReference type="AlphaFoldDB" id="A0AAN6G7Q5"/>
<dbReference type="CDD" id="cd10527">
    <property type="entry name" value="SET_LSMT"/>
    <property type="match status" value="1"/>
</dbReference>
<feature type="region of interest" description="Disordered" evidence="1">
    <location>
        <begin position="421"/>
        <end position="444"/>
    </location>
</feature>
<organism evidence="2 3">
    <name type="scientific">Tilletia horrida</name>
    <dbReference type="NCBI Taxonomy" id="155126"/>
    <lineage>
        <taxon>Eukaryota</taxon>
        <taxon>Fungi</taxon>
        <taxon>Dikarya</taxon>
        <taxon>Basidiomycota</taxon>
        <taxon>Ustilaginomycotina</taxon>
        <taxon>Exobasidiomycetes</taxon>
        <taxon>Tilletiales</taxon>
        <taxon>Tilletiaceae</taxon>
        <taxon>Tilletia</taxon>
    </lineage>
</organism>
<dbReference type="PANTHER" id="PTHR13271">
    <property type="entry name" value="UNCHARACTERIZED PUTATIVE METHYLTRANSFERASE"/>
    <property type="match status" value="1"/>
</dbReference>
<evidence type="ECO:0000313" key="2">
    <source>
        <dbReference type="EMBL" id="KAK0525261.1"/>
    </source>
</evidence>
<evidence type="ECO:0000313" key="3">
    <source>
        <dbReference type="Proteomes" id="UP001176521"/>
    </source>
</evidence>
<comment type="caution">
    <text evidence="2">The sequence shown here is derived from an EMBL/GenBank/DDBJ whole genome shotgun (WGS) entry which is preliminary data.</text>
</comment>
<dbReference type="SUPFAM" id="SSF82199">
    <property type="entry name" value="SET domain"/>
    <property type="match status" value="1"/>
</dbReference>
<gene>
    <name evidence="2" type="ORF">OC842_005560</name>
</gene>
<feature type="region of interest" description="Disordered" evidence="1">
    <location>
        <begin position="313"/>
        <end position="332"/>
    </location>
</feature>
<accession>A0AAN6G7Q5</accession>
<dbReference type="PANTHER" id="PTHR13271:SF34">
    <property type="entry name" value="N-LYSINE METHYLTRANSFERASE SETD6"/>
    <property type="match status" value="1"/>
</dbReference>
<dbReference type="Gene3D" id="3.90.1410.10">
    <property type="entry name" value="set domain protein methyltransferase, domain 1"/>
    <property type="match status" value="1"/>
</dbReference>
<dbReference type="Proteomes" id="UP001176521">
    <property type="component" value="Unassembled WGS sequence"/>
</dbReference>
<dbReference type="InterPro" id="IPR046341">
    <property type="entry name" value="SET_dom_sf"/>
</dbReference>
<proteinExistence type="predicted"/>
<evidence type="ECO:0008006" key="4">
    <source>
        <dbReference type="Google" id="ProtNLM"/>
    </source>
</evidence>
<protein>
    <recommendedName>
        <fullName evidence="4">SET domain-containing protein</fullName>
    </recommendedName>
</protein>
<dbReference type="InterPro" id="IPR050600">
    <property type="entry name" value="SETD3_SETD6_MTase"/>
</dbReference>
<feature type="compositionally biased region" description="Low complexity" evidence="1">
    <location>
        <begin position="426"/>
        <end position="438"/>
    </location>
</feature>
<dbReference type="EMBL" id="JAPDMQ010000407">
    <property type="protein sequence ID" value="KAK0525261.1"/>
    <property type="molecule type" value="Genomic_DNA"/>
</dbReference>
<keyword evidence="3" id="KW-1185">Reference proteome</keyword>
<dbReference type="GO" id="GO:0016279">
    <property type="term" value="F:protein-lysine N-methyltransferase activity"/>
    <property type="evidence" value="ECO:0007669"/>
    <property type="project" value="TreeGrafter"/>
</dbReference>
<dbReference type="GO" id="GO:0005634">
    <property type="term" value="C:nucleus"/>
    <property type="evidence" value="ECO:0007669"/>
    <property type="project" value="TreeGrafter"/>
</dbReference>
<sequence length="580" mass="64809">MEHAQEKLTAFIDWCDENDVELHGDLQIELGVQRVMPSSQDAEAIMQVNMAVFLREGSKIDVDKGVIAASIPKTAILSPQSSSLRHFDPTFTPCSVGVSEHNDEASPALATPQLALCIMHELILGPASRFWPYLATLPPRGVRLPRMWTSDSTEHRLIRGTEVERLLRHHPTAGSAASPDHCASDRFLRDFFKVKGFNHLLAAHPDLLKADGRSIVNSSNKTAVAASEVLRLDRMHLYALRGGFTGEELWTLYDMTATLVSTRSFVIDYYHVLAMVPVADAFNHHPSHHVEFECDDIVCAECGALFECEHDDGEGEEARDEGERRARVGQDAPDEEVDTVNLRFVKSCAGRMEVFNTYGDLSNAQLLIRYGFAVRDHKSAQFSWALPHMGLEDAIELRAALGISAAAADVQEMLRVVNETRQELRSSSSPPDIDSAPSERAFISRDNPRTETRPLFIDQDGCMSETLWLLALALTIRLDKTAFMSKERLLDAHCEWWDGIYKSRHQRPESFGELAVVKVTELVSRRLDVLMEVGDDELFQEQSDTDQISSTTRFAALCHLEERVALRLCLDKLKGLSGPS</sequence>
<name>A0AAN6G7Q5_9BASI</name>